<protein>
    <submittedName>
        <fullName evidence="7">DNA-directed RNA polymerase I subunit rpa43</fullName>
    </submittedName>
</protein>
<dbReference type="GO" id="GO:0006362">
    <property type="term" value="P:transcription elongation by RNA polymerase I"/>
    <property type="evidence" value="ECO:0007669"/>
    <property type="project" value="TreeGrafter"/>
</dbReference>
<evidence type="ECO:0000256" key="2">
    <source>
        <dbReference type="ARBA" id="ARBA00022478"/>
    </source>
</evidence>
<feature type="domain" description="RPA43 OB" evidence="6">
    <location>
        <begin position="162"/>
        <end position="270"/>
    </location>
</feature>
<reference evidence="7" key="1">
    <citation type="submission" date="2020-05" db="EMBL/GenBank/DDBJ databases">
        <title>Mycena genomes resolve the evolution of fungal bioluminescence.</title>
        <authorList>
            <person name="Tsai I.J."/>
        </authorList>
    </citation>
    <scope>NUCLEOTIDE SEQUENCE</scope>
    <source>
        <strain evidence="7">CCC161011</strain>
    </source>
</reference>
<proteinExistence type="predicted"/>
<dbReference type="Proteomes" id="UP000620124">
    <property type="component" value="Unassembled WGS sequence"/>
</dbReference>
<evidence type="ECO:0000313" key="8">
    <source>
        <dbReference type="Proteomes" id="UP000620124"/>
    </source>
</evidence>
<evidence type="ECO:0000259" key="6">
    <source>
        <dbReference type="Pfam" id="PF17875"/>
    </source>
</evidence>
<dbReference type="GO" id="GO:0005736">
    <property type="term" value="C:RNA polymerase I complex"/>
    <property type="evidence" value="ECO:0007669"/>
    <property type="project" value="TreeGrafter"/>
</dbReference>
<evidence type="ECO:0000256" key="5">
    <source>
        <dbReference type="SAM" id="MobiDB-lite"/>
    </source>
</evidence>
<dbReference type="InterPro" id="IPR036898">
    <property type="entry name" value="RNA_pol_Rpb7-like_N_sf"/>
</dbReference>
<feature type="compositionally biased region" description="Basic and acidic residues" evidence="5">
    <location>
        <begin position="64"/>
        <end position="80"/>
    </location>
</feature>
<dbReference type="Pfam" id="PF17875">
    <property type="entry name" value="RPA43_OB"/>
    <property type="match status" value="1"/>
</dbReference>
<dbReference type="Gene3D" id="3.30.1490.120">
    <property type="entry name" value="RNA polymerase Rpb7-like, N-terminal domain"/>
    <property type="match status" value="1"/>
</dbReference>
<dbReference type="OrthoDB" id="10250504at2759"/>
<dbReference type="InterPro" id="IPR041901">
    <property type="entry name" value="RNAP_I_Rpa43_N"/>
</dbReference>
<dbReference type="GO" id="GO:0006352">
    <property type="term" value="P:DNA-templated transcription initiation"/>
    <property type="evidence" value="ECO:0007669"/>
    <property type="project" value="InterPro"/>
</dbReference>
<feature type="region of interest" description="Disordered" evidence="5">
    <location>
        <begin position="277"/>
        <end position="339"/>
    </location>
</feature>
<feature type="compositionally biased region" description="Acidic residues" evidence="5">
    <location>
        <begin position="301"/>
        <end position="320"/>
    </location>
</feature>
<feature type="region of interest" description="Disordered" evidence="5">
    <location>
        <begin position="55"/>
        <end position="80"/>
    </location>
</feature>
<organism evidence="7 8">
    <name type="scientific">Mycena venus</name>
    <dbReference type="NCBI Taxonomy" id="2733690"/>
    <lineage>
        <taxon>Eukaryota</taxon>
        <taxon>Fungi</taxon>
        <taxon>Dikarya</taxon>
        <taxon>Basidiomycota</taxon>
        <taxon>Agaricomycotina</taxon>
        <taxon>Agaricomycetes</taxon>
        <taxon>Agaricomycetidae</taxon>
        <taxon>Agaricales</taxon>
        <taxon>Marasmiineae</taxon>
        <taxon>Mycenaceae</taxon>
        <taxon>Mycena</taxon>
    </lineage>
</organism>
<dbReference type="CDD" id="cd04328">
    <property type="entry name" value="RNAP_I_Rpa43_N"/>
    <property type="match status" value="1"/>
</dbReference>
<dbReference type="EMBL" id="JACAZI010000004">
    <property type="protein sequence ID" value="KAF7361980.1"/>
    <property type="molecule type" value="Genomic_DNA"/>
</dbReference>
<keyword evidence="4" id="KW-0539">Nucleus</keyword>
<dbReference type="PANTHER" id="PTHR12709:SF5">
    <property type="entry name" value="DNA-DIRECTED RNA POLYMERASE I SUBUNIT RPA43"/>
    <property type="match status" value="1"/>
</dbReference>
<evidence type="ECO:0000256" key="1">
    <source>
        <dbReference type="ARBA" id="ARBA00004123"/>
    </source>
</evidence>
<keyword evidence="8" id="KW-1185">Reference proteome</keyword>
<feature type="region of interest" description="Disordered" evidence="5">
    <location>
        <begin position="211"/>
        <end position="235"/>
    </location>
</feature>
<comment type="caution">
    <text evidence="7">The sequence shown here is derived from an EMBL/GenBank/DDBJ whole genome shotgun (WGS) entry which is preliminary data.</text>
</comment>
<accession>A0A8H6YIY3</accession>
<name>A0A8H6YIY3_9AGAR</name>
<dbReference type="InterPro" id="IPR041178">
    <property type="entry name" value="RPA43_OB"/>
</dbReference>
<comment type="subcellular location">
    <subcellularLocation>
        <location evidence="1">Nucleus</location>
    </subcellularLocation>
</comment>
<keyword evidence="3" id="KW-0804">Transcription</keyword>
<keyword evidence="2 7" id="KW-0240">DNA-directed RNA polymerase</keyword>
<gene>
    <name evidence="7" type="ORF">MVEN_00543100</name>
</gene>
<sequence length="339" mass="37355">MNDSTCHGIECRPSPLRSSLEIFERAHVTPFLLSKCLLLRKNASQPLLNKIPQPKKKAKIALKNGEKTKTKDKGKARESDAEAEFQTVTASLVVSVPPIFASNPHAGVHEMLDSMIMRYIPALRGVVLAHSNLSFLKQTATITADCPFLVCNIQFDATVWSPHVRMKLVGKINLCSPDHISLLLHCTFNVSIPRHHIPTDEWEFEHGPAEVDAASGDDEADPPNDPNEREGGNWVHKITGKRLGGKDGYLEFVVIGLTVANEMLSLVGSIQHDPFSPEHVAVPSKPEPKKTVPAVRKAASEGEDDDEDEDEDDEDSENEDTGIAMDVEVGQKQRKRKGK</sequence>
<dbReference type="AlphaFoldDB" id="A0A8H6YIY3"/>
<evidence type="ECO:0000256" key="3">
    <source>
        <dbReference type="ARBA" id="ARBA00023163"/>
    </source>
</evidence>
<dbReference type="InterPro" id="IPR045113">
    <property type="entry name" value="Rpb7-like"/>
</dbReference>
<dbReference type="PANTHER" id="PTHR12709">
    <property type="entry name" value="DNA-DIRECTED RNA POLYMERASE II, III"/>
    <property type="match status" value="1"/>
</dbReference>
<evidence type="ECO:0000256" key="4">
    <source>
        <dbReference type="ARBA" id="ARBA00023242"/>
    </source>
</evidence>
<dbReference type="Gene3D" id="2.40.50.1060">
    <property type="match status" value="1"/>
</dbReference>
<evidence type="ECO:0000313" key="7">
    <source>
        <dbReference type="EMBL" id="KAF7361980.1"/>
    </source>
</evidence>